<dbReference type="Pfam" id="PF12836">
    <property type="entry name" value="HHH_3"/>
    <property type="match status" value="1"/>
</dbReference>
<dbReference type="RefSeq" id="WP_260794441.1">
    <property type="nucleotide sequence ID" value="NZ_CP093313.1"/>
</dbReference>
<keyword evidence="2" id="KW-1185">Reference proteome</keyword>
<name>A0A9J7BQS8_9BACT</name>
<organism evidence="1 2">
    <name type="scientific">Occallatibacter riparius</name>
    <dbReference type="NCBI Taxonomy" id="1002689"/>
    <lineage>
        <taxon>Bacteria</taxon>
        <taxon>Pseudomonadati</taxon>
        <taxon>Acidobacteriota</taxon>
        <taxon>Terriglobia</taxon>
        <taxon>Terriglobales</taxon>
        <taxon>Acidobacteriaceae</taxon>
        <taxon>Occallatibacter</taxon>
    </lineage>
</organism>
<dbReference type="Proteomes" id="UP001059380">
    <property type="component" value="Chromosome"/>
</dbReference>
<proteinExistence type="predicted"/>
<dbReference type="EMBL" id="CP093313">
    <property type="protein sequence ID" value="UWZ84935.1"/>
    <property type="molecule type" value="Genomic_DNA"/>
</dbReference>
<dbReference type="SUPFAM" id="SSF81585">
    <property type="entry name" value="PsbU/PolX domain-like"/>
    <property type="match status" value="1"/>
</dbReference>
<sequence length="116" mass="12379">MKLVLISSLVLLSLTACTPEKKSPEAIRQETANATKEVTQDAKAVAQGVVDGIRNKGPVNVNKATSGDLKKLPGVDDAVAQKIIDNRPYDDSYDLVKKGAVSKSEYDQLAGKVTTH</sequence>
<gene>
    <name evidence="1" type="ORF">MOP44_03105</name>
</gene>
<dbReference type="KEGG" id="orp:MOP44_03105"/>
<protein>
    <submittedName>
        <fullName evidence="1">Helix-hairpin-helix domain-containing protein</fullName>
    </submittedName>
</protein>
<reference evidence="1" key="1">
    <citation type="submission" date="2021-04" db="EMBL/GenBank/DDBJ databases">
        <title>Phylogenetic analysis of Acidobacteriaceae.</title>
        <authorList>
            <person name="Qiu L."/>
            <person name="Zhang Q."/>
        </authorList>
    </citation>
    <scope>NUCLEOTIDE SEQUENCE</scope>
    <source>
        <strain evidence="1">DSM 25168</strain>
    </source>
</reference>
<dbReference type="Gene3D" id="1.10.150.320">
    <property type="entry name" value="Photosystem II 12 kDa extrinsic protein"/>
    <property type="match status" value="1"/>
</dbReference>
<evidence type="ECO:0000313" key="1">
    <source>
        <dbReference type="EMBL" id="UWZ84935.1"/>
    </source>
</evidence>
<accession>A0A9J7BQS8</accession>
<dbReference type="PROSITE" id="PS51257">
    <property type="entry name" value="PROKAR_LIPOPROTEIN"/>
    <property type="match status" value="1"/>
</dbReference>
<dbReference type="AlphaFoldDB" id="A0A9J7BQS8"/>
<evidence type="ECO:0000313" key="2">
    <source>
        <dbReference type="Proteomes" id="UP001059380"/>
    </source>
</evidence>